<sequence length="243" mass="28154">MAIQTKDQKHDKYEPRPEALDHVLITGSLLLPYILIPLTIWRAVSNQHLNYRKGFTYKLISFQLLFSFVSYLIYGFFFNSIFAYIVGVFLINFVLLVVVAGFQLNRNERYSNMVEQYKQVIFIHKINHIEEIAEQMRQKPISVEKDLEYLMDKGHFPRGAIVDGELIFKRNDEVENFLDKQGQFTSIMDSVSPQRSIRTTNTLVDMQANPPQPKTVECSGCGSKVILNKMDTKECDYCGIVLH</sequence>
<name>A0A163KSH8_9BACL</name>
<evidence type="ECO:0000256" key="1">
    <source>
        <dbReference type="SAM" id="Phobius"/>
    </source>
</evidence>
<feature type="transmembrane region" description="Helical" evidence="1">
    <location>
        <begin position="81"/>
        <end position="102"/>
    </location>
</feature>
<dbReference type="STRING" id="59843.A3958_16270"/>
<dbReference type="KEGG" id="pglu:A3958_16270"/>
<accession>A0A163KSH8</accession>
<feature type="transmembrane region" description="Helical" evidence="1">
    <location>
        <begin position="23"/>
        <end position="44"/>
    </location>
</feature>
<keyword evidence="3" id="KW-1185">Reference proteome</keyword>
<feature type="transmembrane region" description="Helical" evidence="1">
    <location>
        <begin position="56"/>
        <end position="75"/>
    </location>
</feature>
<dbReference type="RefSeq" id="WP_036641412.1">
    <property type="nucleotide sequence ID" value="NZ_CBCSBX010000016.1"/>
</dbReference>
<dbReference type="EMBL" id="LWMH01000001">
    <property type="protein sequence ID" value="KZS47483.1"/>
    <property type="molecule type" value="Genomic_DNA"/>
</dbReference>
<evidence type="ECO:0000313" key="2">
    <source>
        <dbReference type="EMBL" id="KZS47483.1"/>
    </source>
</evidence>
<dbReference type="OrthoDB" id="1651838at2"/>
<gene>
    <name evidence="2" type="ORF">AWU65_16870</name>
</gene>
<dbReference type="GeneID" id="97557097"/>
<protein>
    <submittedName>
        <fullName evidence="2">Uncharacterized protein</fullName>
    </submittedName>
</protein>
<keyword evidence="1" id="KW-0472">Membrane</keyword>
<proteinExistence type="predicted"/>
<organism evidence="2 3">
    <name type="scientific">Paenibacillus glucanolyticus</name>
    <dbReference type="NCBI Taxonomy" id="59843"/>
    <lineage>
        <taxon>Bacteria</taxon>
        <taxon>Bacillati</taxon>
        <taxon>Bacillota</taxon>
        <taxon>Bacilli</taxon>
        <taxon>Bacillales</taxon>
        <taxon>Paenibacillaceae</taxon>
        <taxon>Paenibacillus</taxon>
    </lineage>
</organism>
<dbReference type="AlphaFoldDB" id="A0A163KSH8"/>
<dbReference type="Proteomes" id="UP000076796">
    <property type="component" value="Unassembled WGS sequence"/>
</dbReference>
<reference evidence="2" key="1">
    <citation type="journal article" date="2016" name="Genome Announc.">
        <title>Draft genomes of two strains of Paenibacillus glucanolyticus with capability to degrade lignocellulose.</title>
        <authorList>
            <person name="Mathews S.L."/>
            <person name="Pawlak J."/>
            <person name="Grunden A.M."/>
        </authorList>
    </citation>
    <scope>NUCLEOTIDE SEQUENCE [LARGE SCALE GENOMIC DNA]</scope>
    <source>
        <strain evidence="2">SLM1</strain>
    </source>
</reference>
<evidence type="ECO:0000313" key="3">
    <source>
        <dbReference type="Proteomes" id="UP000076796"/>
    </source>
</evidence>
<keyword evidence="1" id="KW-0812">Transmembrane</keyword>
<comment type="caution">
    <text evidence="2">The sequence shown here is derived from an EMBL/GenBank/DDBJ whole genome shotgun (WGS) entry which is preliminary data.</text>
</comment>
<keyword evidence="1" id="KW-1133">Transmembrane helix</keyword>